<dbReference type="AlphaFoldDB" id="A0A6N1C9U8"/>
<name>A0A6N1C9U8_9PSED</name>
<feature type="transmembrane region" description="Helical" evidence="1">
    <location>
        <begin position="178"/>
        <end position="196"/>
    </location>
</feature>
<organism evidence="2 3">
    <name type="scientific">Pseudomonas bijieensis</name>
    <dbReference type="NCBI Taxonomy" id="2681983"/>
    <lineage>
        <taxon>Bacteria</taxon>
        <taxon>Pseudomonadati</taxon>
        <taxon>Pseudomonadota</taxon>
        <taxon>Gammaproteobacteria</taxon>
        <taxon>Pseudomonadales</taxon>
        <taxon>Pseudomonadaceae</taxon>
        <taxon>Pseudomonas</taxon>
    </lineage>
</organism>
<gene>
    <name evidence="2" type="ORF">GN234_03385</name>
</gene>
<dbReference type="KEGG" id="pbz:GN234_03385"/>
<reference evidence="2 3" key="1">
    <citation type="submission" date="2020-02" db="EMBL/GenBank/DDBJ databases">
        <authorList>
            <person name="Liang J."/>
        </authorList>
    </citation>
    <scope>NUCLEOTIDE SEQUENCE [LARGE SCALE GENOMIC DNA]</scope>
    <source>
        <strain evidence="2 3">L22-9</strain>
    </source>
</reference>
<dbReference type="RefSeq" id="WP_176687881.1">
    <property type="nucleotide sequence ID" value="NZ_CP048810.1"/>
</dbReference>
<keyword evidence="1" id="KW-0472">Membrane</keyword>
<evidence type="ECO:0000313" key="3">
    <source>
        <dbReference type="Proteomes" id="UP000509545"/>
    </source>
</evidence>
<evidence type="ECO:0000256" key="1">
    <source>
        <dbReference type="SAM" id="Phobius"/>
    </source>
</evidence>
<keyword evidence="1" id="KW-1133">Transmembrane helix</keyword>
<dbReference type="Proteomes" id="UP000509545">
    <property type="component" value="Chromosome"/>
</dbReference>
<feature type="transmembrane region" description="Helical" evidence="1">
    <location>
        <begin position="138"/>
        <end position="158"/>
    </location>
</feature>
<keyword evidence="3" id="KW-1185">Reference proteome</keyword>
<protein>
    <submittedName>
        <fullName evidence="2">Uncharacterized protein</fullName>
    </submittedName>
</protein>
<evidence type="ECO:0000313" key="2">
    <source>
        <dbReference type="EMBL" id="QKS81046.1"/>
    </source>
</evidence>
<feature type="transmembrane region" description="Helical" evidence="1">
    <location>
        <begin position="109"/>
        <end position="131"/>
    </location>
</feature>
<feature type="transmembrane region" description="Helical" evidence="1">
    <location>
        <begin position="20"/>
        <end position="39"/>
    </location>
</feature>
<keyword evidence="1" id="KW-0812">Transmembrane</keyword>
<accession>A0A6N1C9U8</accession>
<proteinExistence type="predicted"/>
<sequence length="202" mass="22213">MSTDKNQFDDWLKKNLVRDLVFRALVWLIISGIATYFAIHTLNIQPLDYLDRMGNSLGRLVNSVGSASILLCVPALMFKDLEASIKNPTLKAFMGRGFAGVIRRLAGDLSLWTLGAVITLSSSFLMVATIVEVKRSDYLPLGLFSITALMMITGVGAINFFVRRSAPTPLTTLTNNPILISLVYGLATALLVFIVLKQLQFI</sequence>
<dbReference type="EMBL" id="CP048810">
    <property type="protein sequence ID" value="QKS81046.1"/>
    <property type="molecule type" value="Genomic_DNA"/>
</dbReference>